<comment type="caution">
    <text evidence="1">The sequence shown here is derived from an EMBL/GenBank/DDBJ whole genome shotgun (WGS) entry which is preliminary data.</text>
</comment>
<dbReference type="InterPro" id="IPR006905">
    <property type="entry name" value="Flavin_halogenase"/>
</dbReference>
<gene>
    <name evidence="1" type="ORF">KTQ36_09195</name>
</gene>
<name>A0ABS6V7C2_9SPHN</name>
<proteinExistence type="predicted"/>
<dbReference type="Proteomes" id="UP000698028">
    <property type="component" value="Unassembled WGS sequence"/>
</dbReference>
<dbReference type="RefSeq" id="WP_218633370.1">
    <property type="nucleotide sequence ID" value="NZ_JAHVAH010000001.1"/>
</dbReference>
<dbReference type="InterPro" id="IPR050816">
    <property type="entry name" value="Flavin-dep_Halogenase_NPB"/>
</dbReference>
<sequence>MNAIKRVVIVGGGTAGWLTAGILASRHPRRDEQGISITLVESPDTPTIGVGEGTWPTLRESLERIGISEHEFIRRCDASFKQASRFDGWRNGTDSYYHPFTPPPEEQPVDLYAAWRSLDPDRSFADFVTPQVAACDRHLAPKAPGLEEYRGALNYAYHLDAGKFAEMLREHSTEKLGVTHLSAHVTSIEAADNGDIAAIETKQAGRIEGDFFIDCTGMRSLLLGDHYGVASNDVSDRLFNDRALVVQAPVEEGSPIASQTIGTAHSAGWIWDIGLPTRRGIGFVYSSRYLDEEKAAEGLDAYLKKSGSKSSLKDLKSRTIPFKSGWRERFFERNCVAIGLSAGFVEPLEASAIVTIELAASFVADHFPGDRSAMDVLARRFNRSFSYRWDRIEDFLKLHYVLSERDEPYWKDNVDPASMSDTLAGSLDFWRVSPPSLIDFPQAEEMFPAISYQFILYGMGFRSELPGSYRAINPERLIKDLKHIAQARDVFARQLPTNRKWLDDLRA</sequence>
<dbReference type="EMBL" id="JAHVAH010000001">
    <property type="protein sequence ID" value="MBW0145469.1"/>
    <property type="molecule type" value="Genomic_DNA"/>
</dbReference>
<protein>
    <submittedName>
        <fullName evidence="1">Tryptophan 7-halogenase</fullName>
    </submittedName>
</protein>
<evidence type="ECO:0000313" key="1">
    <source>
        <dbReference type="EMBL" id="MBW0145469.1"/>
    </source>
</evidence>
<dbReference type="PIRSF" id="PIRSF011396">
    <property type="entry name" value="Trp_halogenase"/>
    <property type="match status" value="1"/>
</dbReference>
<reference evidence="1 2" key="1">
    <citation type="submission" date="2021-07" db="EMBL/GenBank/DDBJ databases">
        <title>The draft genome sequence of Sphingomicrobium sp. B8.</title>
        <authorList>
            <person name="Mu L."/>
        </authorList>
    </citation>
    <scope>NUCLEOTIDE SEQUENCE [LARGE SCALE GENOMIC DNA]</scope>
    <source>
        <strain evidence="1 2">B8</strain>
    </source>
</reference>
<accession>A0ABS6V7C2</accession>
<dbReference type="InterPro" id="IPR033856">
    <property type="entry name" value="Trp_halogen"/>
</dbReference>
<dbReference type="PANTHER" id="PTHR43747">
    <property type="entry name" value="FAD-BINDING PROTEIN"/>
    <property type="match status" value="1"/>
</dbReference>
<keyword evidence="2" id="KW-1185">Reference proteome</keyword>
<evidence type="ECO:0000313" key="2">
    <source>
        <dbReference type="Proteomes" id="UP000698028"/>
    </source>
</evidence>
<dbReference type="PANTHER" id="PTHR43747:SF4">
    <property type="entry name" value="FLAVIN-DEPENDENT TRYPTOPHAN HALOGENASE"/>
    <property type="match status" value="1"/>
</dbReference>
<organism evidence="1 2">
    <name type="scientific">Sphingomicrobium clamense</name>
    <dbReference type="NCBI Taxonomy" id="2851013"/>
    <lineage>
        <taxon>Bacteria</taxon>
        <taxon>Pseudomonadati</taxon>
        <taxon>Pseudomonadota</taxon>
        <taxon>Alphaproteobacteria</taxon>
        <taxon>Sphingomonadales</taxon>
        <taxon>Sphingomonadaceae</taxon>
        <taxon>Sphingomicrobium</taxon>
    </lineage>
</organism>
<dbReference type="Pfam" id="PF04820">
    <property type="entry name" value="Trp_halogenase"/>
    <property type="match status" value="1"/>
</dbReference>